<protein>
    <submittedName>
        <fullName evidence="1">Uncharacterized protein</fullName>
    </submittedName>
</protein>
<gene>
    <name evidence="1" type="ORF">LTR25_009524</name>
</gene>
<evidence type="ECO:0000313" key="2">
    <source>
        <dbReference type="Proteomes" id="UP001345827"/>
    </source>
</evidence>
<keyword evidence="2" id="KW-1185">Reference proteome</keyword>
<dbReference type="EMBL" id="JAXLQG010000021">
    <property type="protein sequence ID" value="KAK5529745.1"/>
    <property type="molecule type" value="Genomic_DNA"/>
</dbReference>
<sequence>MQLSLFLIAASVSDGLSRFRRQVERFGISSSIWLLTMNSRAERYAYRWLAKLLRRRQEVTGVPVTAVIRIVDPVTGKDENTQLPLGIETFGSIKRAIPPVSGGCHLWQTRSVKSKTESYTLTAAQQAALETGNDWLRFVVLRTHGKLVAMRQFRVDMREWQMTLVETEWRRGNRMIFRPQFRREPDIALGWRFITRENEREFLPTNQGGFPDAYEGRPHIRHLHVRAEVEDNIRQAIVGIIPAEVARELRVEQGEQAVNADHDQQ</sequence>
<evidence type="ECO:0000313" key="1">
    <source>
        <dbReference type="EMBL" id="KAK5529745.1"/>
    </source>
</evidence>
<dbReference type="AlphaFoldDB" id="A0AAV9PZ29"/>
<comment type="caution">
    <text evidence="1">The sequence shown here is derived from an EMBL/GenBank/DDBJ whole genome shotgun (WGS) entry which is preliminary data.</text>
</comment>
<name>A0AAV9PZ29_9PEZI</name>
<accession>A0AAV9PZ29</accession>
<proteinExistence type="predicted"/>
<organism evidence="1 2">
    <name type="scientific">Vermiconidia calcicola</name>
    <dbReference type="NCBI Taxonomy" id="1690605"/>
    <lineage>
        <taxon>Eukaryota</taxon>
        <taxon>Fungi</taxon>
        <taxon>Dikarya</taxon>
        <taxon>Ascomycota</taxon>
        <taxon>Pezizomycotina</taxon>
        <taxon>Dothideomycetes</taxon>
        <taxon>Dothideomycetidae</taxon>
        <taxon>Mycosphaerellales</taxon>
        <taxon>Extremaceae</taxon>
        <taxon>Vermiconidia</taxon>
    </lineage>
</organism>
<dbReference type="Proteomes" id="UP001345827">
    <property type="component" value="Unassembled WGS sequence"/>
</dbReference>
<reference evidence="1 2" key="1">
    <citation type="submission" date="2023-06" db="EMBL/GenBank/DDBJ databases">
        <title>Black Yeasts Isolated from many extreme environments.</title>
        <authorList>
            <person name="Coleine C."/>
            <person name="Stajich J.E."/>
            <person name="Selbmann L."/>
        </authorList>
    </citation>
    <scope>NUCLEOTIDE SEQUENCE [LARGE SCALE GENOMIC DNA]</scope>
    <source>
        <strain evidence="1 2">CCFEE 5887</strain>
    </source>
</reference>